<dbReference type="AlphaFoldDB" id="A0A6N8FMH6"/>
<dbReference type="SUPFAM" id="SSF88713">
    <property type="entry name" value="Glycoside hydrolase/deacetylase"/>
    <property type="match status" value="1"/>
</dbReference>
<gene>
    <name evidence="3" type="primary">pdaB</name>
    <name evidence="3" type="ORF">GMD78_20785</name>
</gene>
<dbReference type="Proteomes" id="UP000469125">
    <property type="component" value="Unassembled WGS sequence"/>
</dbReference>
<reference evidence="3 4" key="1">
    <citation type="submission" date="2019-11" db="EMBL/GenBank/DDBJ databases">
        <authorList>
            <person name="Li X."/>
        </authorList>
    </citation>
    <scope>NUCLEOTIDE SEQUENCE [LARGE SCALE GENOMIC DNA]</scope>
    <source>
        <strain evidence="3 4">L9</strain>
    </source>
</reference>
<dbReference type="GO" id="GO:0005975">
    <property type="term" value="P:carbohydrate metabolic process"/>
    <property type="evidence" value="ECO:0007669"/>
    <property type="project" value="InterPro"/>
</dbReference>
<dbReference type="Gene3D" id="3.20.20.370">
    <property type="entry name" value="Glycoside hydrolase/deacetylase"/>
    <property type="match status" value="1"/>
</dbReference>
<dbReference type="PANTHER" id="PTHR10587:SF128">
    <property type="entry name" value="POLYSACCHARIDE DEACETYLASE PDAB-RELATED"/>
    <property type="match status" value="1"/>
</dbReference>
<comment type="caution">
    <text evidence="3">The sequence shown here is derived from an EMBL/GenBank/DDBJ whole genome shotgun (WGS) entry which is preliminary data.</text>
</comment>
<dbReference type="InterPro" id="IPR050248">
    <property type="entry name" value="Polysacc_deacetylase_ArnD"/>
</dbReference>
<dbReference type="NCBIfam" id="TIGR02764">
    <property type="entry name" value="spore_ybaN_pdaB"/>
    <property type="match status" value="1"/>
</dbReference>
<dbReference type="EMBL" id="WOCA01000032">
    <property type="protein sequence ID" value="MUK90792.1"/>
    <property type="molecule type" value="Genomic_DNA"/>
</dbReference>
<evidence type="ECO:0000259" key="2">
    <source>
        <dbReference type="PROSITE" id="PS51677"/>
    </source>
</evidence>
<dbReference type="InterPro" id="IPR011330">
    <property type="entry name" value="Glyco_hydro/deAcase_b/a-brl"/>
</dbReference>
<feature type="domain" description="NodB homology" evidence="2">
    <location>
        <begin position="66"/>
        <end position="245"/>
    </location>
</feature>
<evidence type="ECO:0000313" key="3">
    <source>
        <dbReference type="EMBL" id="MUK90792.1"/>
    </source>
</evidence>
<dbReference type="InterPro" id="IPR002509">
    <property type="entry name" value="NODB_dom"/>
</dbReference>
<dbReference type="Pfam" id="PF01522">
    <property type="entry name" value="Polysacc_deac_1"/>
    <property type="match status" value="1"/>
</dbReference>
<keyword evidence="4" id="KW-1185">Reference proteome</keyword>
<dbReference type="GO" id="GO:0016810">
    <property type="term" value="F:hydrolase activity, acting on carbon-nitrogen (but not peptide) bonds"/>
    <property type="evidence" value="ECO:0007669"/>
    <property type="project" value="InterPro"/>
</dbReference>
<dbReference type="GO" id="GO:0016020">
    <property type="term" value="C:membrane"/>
    <property type="evidence" value="ECO:0007669"/>
    <property type="project" value="TreeGrafter"/>
</dbReference>
<feature type="transmembrane region" description="Helical" evidence="1">
    <location>
        <begin position="25"/>
        <end position="41"/>
    </location>
</feature>
<evidence type="ECO:0000256" key="1">
    <source>
        <dbReference type="SAM" id="Phobius"/>
    </source>
</evidence>
<sequence length="262" mass="29951">MQLKKGVTIVVQHFYVLRFKNWKRWLVVIAFALFTATFLSFEGNGAFSIFSKEESVALTKGNADEPNIALTFNISWGEEKVFDILKQLEQHQVQATFFVSGEWAERHPDILEKITEEKHEIGMLGYRYKSYLDQDIEQVRKDLLYAKEIFRKLGYEDMELVRAPSGHLNKEVIELAESLGNKVIHWNVNPDDWQNPGTEVITNHVMEKTANGDIILLHASDSAKQTAESLKTILPGLKNKGFQFVTISELINQAHAKSDIVD</sequence>
<protein>
    <submittedName>
        <fullName evidence="3">Polysaccharide deacetylase family sporulation protein PdaB</fullName>
    </submittedName>
</protein>
<dbReference type="PANTHER" id="PTHR10587">
    <property type="entry name" value="GLYCOSYL TRANSFERASE-RELATED"/>
    <property type="match status" value="1"/>
</dbReference>
<keyword evidence="1" id="KW-0472">Membrane</keyword>
<keyword evidence="1" id="KW-0812">Transmembrane</keyword>
<dbReference type="PROSITE" id="PS51677">
    <property type="entry name" value="NODB"/>
    <property type="match status" value="1"/>
</dbReference>
<evidence type="ECO:0000313" key="4">
    <source>
        <dbReference type="Proteomes" id="UP000469125"/>
    </source>
</evidence>
<proteinExistence type="predicted"/>
<organism evidence="3 4">
    <name type="scientific">Ornithinibacillus caprae</name>
    <dbReference type="NCBI Taxonomy" id="2678566"/>
    <lineage>
        <taxon>Bacteria</taxon>
        <taxon>Bacillati</taxon>
        <taxon>Bacillota</taxon>
        <taxon>Bacilli</taxon>
        <taxon>Bacillales</taxon>
        <taxon>Bacillaceae</taxon>
        <taxon>Ornithinibacillus</taxon>
    </lineage>
</organism>
<name>A0A6N8FMH6_9BACI</name>
<keyword evidence="1" id="KW-1133">Transmembrane helix</keyword>
<dbReference type="InterPro" id="IPR014132">
    <property type="entry name" value="PdaB-like"/>
</dbReference>
<accession>A0A6N8FMH6</accession>